<dbReference type="AlphaFoldDB" id="A0A918XT64"/>
<dbReference type="PANTHER" id="PTHR13847">
    <property type="entry name" value="SARCOSINE DEHYDROGENASE-RELATED"/>
    <property type="match status" value="1"/>
</dbReference>
<dbReference type="InterPro" id="IPR006076">
    <property type="entry name" value="FAD-dep_OxRdtase"/>
</dbReference>
<dbReference type="Gene3D" id="3.50.50.60">
    <property type="entry name" value="FAD/NAD(P)-binding domain"/>
    <property type="match status" value="2"/>
</dbReference>
<dbReference type="GO" id="GO:0008718">
    <property type="term" value="F:D-amino-acid dehydrogenase activity"/>
    <property type="evidence" value="ECO:0007669"/>
    <property type="project" value="TreeGrafter"/>
</dbReference>
<accession>A0A918XT64</accession>
<evidence type="ECO:0000256" key="1">
    <source>
        <dbReference type="ARBA" id="ARBA00009410"/>
    </source>
</evidence>
<gene>
    <name evidence="4" type="ORF">GCM10017083_23250</name>
</gene>
<organism evidence="4 5">
    <name type="scientific">Thalassobaculum fulvum</name>
    <dbReference type="NCBI Taxonomy" id="1633335"/>
    <lineage>
        <taxon>Bacteria</taxon>
        <taxon>Pseudomonadati</taxon>
        <taxon>Pseudomonadota</taxon>
        <taxon>Alphaproteobacteria</taxon>
        <taxon>Rhodospirillales</taxon>
        <taxon>Thalassobaculaceae</taxon>
        <taxon>Thalassobaculum</taxon>
    </lineage>
</organism>
<dbReference type="PANTHER" id="PTHR13847:SF280">
    <property type="entry name" value="D-AMINO ACID DEHYDROGENASE"/>
    <property type="match status" value="1"/>
</dbReference>
<feature type="domain" description="FAD dependent oxidoreductase" evidence="3">
    <location>
        <begin position="20"/>
        <end position="412"/>
    </location>
</feature>
<dbReference type="GO" id="GO:0005737">
    <property type="term" value="C:cytoplasm"/>
    <property type="evidence" value="ECO:0007669"/>
    <property type="project" value="TreeGrafter"/>
</dbReference>
<comment type="caution">
    <text evidence="4">The sequence shown here is derived from an EMBL/GenBank/DDBJ whole genome shotgun (WGS) entry which is preliminary data.</text>
</comment>
<reference evidence="4" key="2">
    <citation type="submission" date="2020-09" db="EMBL/GenBank/DDBJ databases">
        <authorList>
            <person name="Sun Q."/>
            <person name="Kim S."/>
        </authorList>
    </citation>
    <scope>NUCLEOTIDE SEQUENCE</scope>
    <source>
        <strain evidence="4">KCTC 42651</strain>
    </source>
</reference>
<dbReference type="Gene3D" id="3.30.9.10">
    <property type="entry name" value="D-Amino Acid Oxidase, subunit A, domain 2"/>
    <property type="match status" value="2"/>
</dbReference>
<dbReference type="RefSeq" id="WP_189989545.1">
    <property type="nucleotide sequence ID" value="NZ_BMZS01000004.1"/>
</dbReference>
<evidence type="ECO:0000256" key="2">
    <source>
        <dbReference type="ARBA" id="ARBA00023002"/>
    </source>
</evidence>
<evidence type="ECO:0000313" key="5">
    <source>
        <dbReference type="Proteomes" id="UP000630353"/>
    </source>
</evidence>
<keyword evidence="5" id="KW-1185">Reference proteome</keyword>
<name>A0A918XT64_9PROT</name>
<dbReference type="GO" id="GO:0055130">
    <property type="term" value="P:D-alanine catabolic process"/>
    <property type="evidence" value="ECO:0007669"/>
    <property type="project" value="TreeGrafter"/>
</dbReference>
<dbReference type="Proteomes" id="UP000630353">
    <property type="component" value="Unassembled WGS sequence"/>
</dbReference>
<evidence type="ECO:0000313" key="4">
    <source>
        <dbReference type="EMBL" id="GHD50039.1"/>
    </source>
</evidence>
<proteinExistence type="inferred from homology"/>
<reference evidence="4" key="1">
    <citation type="journal article" date="2014" name="Int. J. Syst. Evol. Microbiol.">
        <title>Complete genome sequence of Corynebacterium casei LMG S-19264T (=DSM 44701T), isolated from a smear-ripened cheese.</title>
        <authorList>
            <consortium name="US DOE Joint Genome Institute (JGI-PGF)"/>
            <person name="Walter F."/>
            <person name="Albersmeier A."/>
            <person name="Kalinowski J."/>
            <person name="Ruckert C."/>
        </authorList>
    </citation>
    <scope>NUCLEOTIDE SEQUENCE</scope>
    <source>
        <strain evidence="4">KCTC 42651</strain>
    </source>
</reference>
<sequence length="442" mass="47905">MSVSASESPVPARPLPAAADVVVIGGGVAGVSTAYYLARAGVSVVLCEKGRVAGEQSSRNWGWVRQQGRDVRELPLMIESLRCWHDLARQVDEDIGFTVGGVTYLSETEADLARHEAWLASVKEFQLDSRMLSPAEVDAMLGRTDRRFLGALHTPSDARAEPAKAVPAIARAAERLGAVVLERTAVRTVDREGGRIAGVVTEHGRIACRSVVLAGGVWSRPFLENIGLSLPQLAVKSSVLRTSPAPKLCESTFGGVSASIRPRQDGGYTVARSGASRFDIIPAAFTHFRAFTPVLRREWRKIKLRFGRPFFDALGQRSWREDQMSPFEAIRVWDPEPDHAVLDDVMRAARSLYPQLADAQPVERWAGMIDVTPDEIPALGPIDAIPGLFIATGLSGHGFGIGPGLGYAMAQMVRGEPTFIDLSMLRYARFQEPGGIRSAAEA</sequence>
<comment type="similarity">
    <text evidence="1">Belongs to the DadA oxidoreductase family.</text>
</comment>
<dbReference type="EMBL" id="BMZS01000004">
    <property type="protein sequence ID" value="GHD50039.1"/>
    <property type="molecule type" value="Genomic_DNA"/>
</dbReference>
<dbReference type="GO" id="GO:0005886">
    <property type="term" value="C:plasma membrane"/>
    <property type="evidence" value="ECO:0007669"/>
    <property type="project" value="TreeGrafter"/>
</dbReference>
<keyword evidence="2" id="KW-0560">Oxidoreductase</keyword>
<evidence type="ECO:0000259" key="3">
    <source>
        <dbReference type="Pfam" id="PF01266"/>
    </source>
</evidence>
<dbReference type="Pfam" id="PF01266">
    <property type="entry name" value="DAO"/>
    <property type="match status" value="1"/>
</dbReference>
<dbReference type="InterPro" id="IPR036188">
    <property type="entry name" value="FAD/NAD-bd_sf"/>
</dbReference>
<protein>
    <submittedName>
        <fullName evidence="4">D-amino-acid oxidase</fullName>
    </submittedName>
</protein>
<dbReference type="SUPFAM" id="SSF51905">
    <property type="entry name" value="FAD/NAD(P)-binding domain"/>
    <property type="match status" value="1"/>
</dbReference>